<dbReference type="EMBL" id="CAFABE010000015">
    <property type="protein sequence ID" value="CAB4822485.1"/>
    <property type="molecule type" value="Genomic_DNA"/>
</dbReference>
<dbReference type="Pfam" id="PF13641">
    <property type="entry name" value="Glyco_tranf_2_3"/>
    <property type="match status" value="1"/>
</dbReference>
<gene>
    <name evidence="1" type="ORF">UFOPK3164_00515</name>
    <name evidence="2" type="ORF">UFOPK3427_01573</name>
    <name evidence="3" type="ORF">UFOPK4112_00299</name>
</gene>
<dbReference type="PANTHER" id="PTHR43179:SF7">
    <property type="entry name" value="RHAMNOSYLTRANSFERASE WBBL"/>
    <property type="match status" value="1"/>
</dbReference>
<reference evidence="1" key="1">
    <citation type="submission" date="2020-05" db="EMBL/GenBank/DDBJ databases">
        <authorList>
            <person name="Chiriac C."/>
            <person name="Salcher M."/>
            <person name="Ghai R."/>
            <person name="Kavagutti S V."/>
        </authorList>
    </citation>
    <scope>NUCLEOTIDE SEQUENCE</scope>
</reference>
<protein>
    <submittedName>
        <fullName evidence="1">Unannotated protein</fullName>
    </submittedName>
</protein>
<dbReference type="SUPFAM" id="SSF53448">
    <property type="entry name" value="Nucleotide-diphospho-sugar transferases"/>
    <property type="match status" value="1"/>
</dbReference>
<proteinExistence type="predicted"/>
<dbReference type="EMBL" id="CAFBLT010000002">
    <property type="protein sequence ID" value="CAB4881929.1"/>
    <property type="molecule type" value="Genomic_DNA"/>
</dbReference>
<accession>A0A6J6ZP17</accession>
<evidence type="ECO:0000313" key="1">
    <source>
        <dbReference type="EMBL" id="CAB4822485.1"/>
    </source>
</evidence>
<organism evidence="1">
    <name type="scientific">freshwater metagenome</name>
    <dbReference type="NCBI Taxonomy" id="449393"/>
    <lineage>
        <taxon>unclassified sequences</taxon>
        <taxon>metagenomes</taxon>
        <taxon>ecological metagenomes</taxon>
    </lineage>
</organism>
<sequence>MLAAVIVDYNVGPALKDAVRSLQTEGVDNIVVVENGNPGSTTQALGYLSKAVSVLEIGENIGFGAGVNRGVASLAPEVDQIIVSNPDVVVHAGAIDALEHGLAHHREWAIIAPTIVNGEGGLYPSVRQFPSPKDAAGHALFGLVAPRNRFSTRYRSHVTRSDGGVDWVSGAFFVIRREAFERLGGFDEEYFMFAEDMDLCWRAHHIGCGVGVAPTAFITHVEGLARQAHPYRMIVAHHRSALRFASKSTSGPQRLLLPLAMVVLGVRFLGSLFHTALSRR</sequence>
<dbReference type="PANTHER" id="PTHR43179">
    <property type="entry name" value="RHAMNOSYLTRANSFERASE WBBL"/>
    <property type="match status" value="1"/>
</dbReference>
<dbReference type="EMBL" id="CAFBPM010000002">
    <property type="protein sequence ID" value="CAB5010786.1"/>
    <property type="molecule type" value="Genomic_DNA"/>
</dbReference>
<evidence type="ECO:0000313" key="2">
    <source>
        <dbReference type="EMBL" id="CAB4881929.1"/>
    </source>
</evidence>
<dbReference type="InterPro" id="IPR029044">
    <property type="entry name" value="Nucleotide-diphossugar_trans"/>
</dbReference>
<dbReference type="AlphaFoldDB" id="A0A6J6ZP17"/>
<dbReference type="Gene3D" id="3.90.550.10">
    <property type="entry name" value="Spore Coat Polysaccharide Biosynthesis Protein SpsA, Chain A"/>
    <property type="match status" value="1"/>
</dbReference>
<evidence type="ECO:0000313" key="3">
    <source>
        <dbReference type="EMBL" id="CAB5010786.1"/>
    </source>
</evidence>
<name>A0A6J6ZP17_9ZZZZ</name>